<keyword evidence="1" id="KW-0479">Metal-binding</keyword>
<reference evidence="3 4" key="1">
    <citation type="journal article" date="2016" name="Mol. Biol. Evol.">
        <title>Comparative Genomics of Early-Diverging Mushroom-Forming Fungi Provides Insights into the Origins of Lignocellulose Decay Capabilities.</title>
        <authorList>
            <person name="Nagy L.G."/>
            <person name="Riley R."/>
            <person name="Tritt A."/>
            <person name="Adam C."/>
            <person name="Daum C."/>
            <person name="Floudas D."/>
            <person name="Sun H."/>
            <person name="Yadav J.S."/>
            <person name="Pangilinan J."/>
            <person name="Larsson K.H."/>
            <person name="Matsuura K."/>
            <person name="Barry K."/>
            <person name="Labutti K."/>
            <person name="Kuo R."/>
            <person name="Ohm R.A."/>
            <person name="Bhattacharya S.S."/>
            <person name="Shirouzu T."/>
            <person name="Yoshinaga Y."/>
            <person name="Martin F.M."/>
            <person name="Grigoriev I.V."/>
            <person name="Hibbett D.S."/>
        </authorList>
    </citation>
    <scope>NUCLEOTIDE SEQUENCE [LARGE SCALE GENOMIC DNA]</scope>
    <source>
        <strain evidence="3 4">CBS 109695</strain>
    </source>
</reference>
<evidence type="ECO:0000313" key="4">
    <source>
        <dbReference type="Proteomes" id="UP000076532"/>
    </source>
</evidence>
<keyword evidence="4" id="KW-1185">Reference proteome</keyword>
<protein>
    <recommendedName>
        <fullName evidence="2">C2H2-type domain-containing protein</fullName>
    </recommendedName>
</protein>
<evidence type="ECO:0000259" key="2">
    <source>
        <dbReference type="PROSITE" id="PS50157"/>
    </source>
</evidence>
<proteinExistence type="predicted"/>
<dbReference type="GO" id="GO:0008270">
    <property type="term" value="F:zinc ion binding"/>
    <property type="evidence" value="ECO:0007669"/>
    <property type="project" value="UniProtKB-KW"/>
</dbReference>
<dbReference type="AlphaFoldDB" id="A0A166F557"/>
<gene>
    <name evidence="3" type="ORF">FIBSPDRAFT_1047528</name>
</gene>
<dbReference type="STRING" id="436010.A0A166F557"/>
<evidence type="ECO:0000313" key="3">
    <source>
        <dbReference type="EMBL" id="KZP16446.1"/>
    </source>
</evidence>
<name>A0A166F557_9AGAM</name>
<dbReference type="InterPro" id="IPR013087">
    <property type="entry name" value="Znf_C2H2_type"/>
</dbReference>
<feature type="domain" description="C2H2-type" evidence="2">
    <location>
        <begin position="198"/>
        <end position="223"/>
    </location>
</feature>
<dbReference type="Proteomes" id="UP000076532">
    <property type="component" value="Unassembled WGS sequence"/>
</dbReference>
<evidence type="ECO:0000256" key="1">
    <source>
        <dbReference type="PROSITE-ProRule" id="PRU00042"/>
    </source>
</evidence>
<accession>A0A166F557</accession>
<keyword evidence="1" id="KW-0863">Zinc-finger</keyword>
<keyword evidence="1" id="KW-0862">Zinc</keyword>
<dbReference type="PROSITE" id="PS00028">
    <property type="entry name" value="ZINC_FINGER_C2H2_1"/>
    <property type="match status" value="1"/>
</dbReference>
<dbReference type="PROSITE" id="PS50157">
    <property type="entry name" value="ZINC_FINGER_C2H2_2"/>
    <property type="match status" value="1"/>
</dbReference>
<dbReference type="EMBL" id="KV417593">
    <property type="protein sequence ID" value="KZP16446.1"/>
    <property type="molecule type" value="Genomic_DNA"/>
</dbReference>
<sequence>MHSGNIAELVEYAKGTVVFGRLFSGHIRPDDNDAFLIWKMGSYHRTNFVINPQTHPKFIRGPDDPELSNVMTVHLIGVAAQDDLYTTMDDPCTQTAVLAPQKPRVLGDIAARRMAIGEDETTNIIFSMLGVLERNPNSAAPKDQGRSALCNSPANFGLSPVPVDYWWIGCKAKAGYSGVLGAPEFWRHVQMHWGGAVHACSACNHELTRKDSCDRHIKQQHGG</sequence>
<organism evidence="3 4">
    <name type="scientific">Athelia psychrophila</name>
    <dbReference type="NCBI Taxonomy" id="1759441"/>
    <lineage>
        <taxon>Eukaryota</taxon>
        <taxon>Fungi</taxon>
        <taxon>Dikarya</taxon>
        <taxon>Basidiomycota</taxon>
        <taxon>Agaricomycotina</taxon>
        <taxon>Agaricomycetes</taxon>
        <taxon>Agaricomycetidae</taxon>
        <taxon>Atheliales</taxon>
        <taxon>Atheliaceae</taxon>
        <taxon>Athelia</taxon>
    </lineage>
</organism>
<dbReference type="OrthoDB" id="245563at2759"/>